<proteinExistence type="inferred from homology"/>
<evidence type="ECO:0000256" key="3">
    <source>
        <dbReference type="ARBA" id="ARBA00023186"/>
    </source>
</evidence>
<dbReference type="EMBL" id="CP048630">
    <property type="protein sequence ID" value="QIB35459.1"/>
    <property type="molecule type" value="Genomic_DNA"/>
</dbReference>
<dbReference type="SUPFAM" id="SSF160909">
    <property type="entry name" value="ATP12-like"/>
    <property type="match status" value="1"/>
</dbReference>
<evidence type="ECO:0000313" key="4">
    <source>
        <dbReference type="EMBL" id="QIB35459.1"/>
    </source>
</evidence>
<protein>
    <submittedName>
        <fullName evidence="4">ATPase</fullName>
    </submittedName>
</protein>
<dbReference type="PANTHER" id="PTHR21013:SF10">
    <property type="entry name" value="ATP SYNTHASE MITOCHONDRIAL F1 COMPLEX ASSEMBLY FACTOR 2"/>
    <property type="match status" value="1"/>
</dbReference>
<dbReference type="PANTHER" id="PTHR21013">
    <property type="entry name" value="ATP SYNTHASE MITOCHONDRIAL F1 COMPLEX ASSEMBLY FACTOR 2/ATP12 PROTEIN, MITOCHONDRIAL PRECURSOR"/>
    <property type="match status" value="1"/>
</dbReference>
<evidence type="ECO:0000313" key="5">
    <source>
        <dbReference type="Proteomes" id="UP000464751"/>
    </source>
</evidence>
<comment type="similarity">
    <text evidence="1">Belongs to the ATP12 family.</text>
</comment>
<dbReference type="InterPro" id="IPR011419">
    <property type="entry name" value="ATP12_ATP_synth-F1-assembly"/>
</dbReference>
<gene>
    <name evidence="4" type="ORF">G3A50_18395</name>
</gene>
<organism evidence="4 5">
    <name type="scientific">Ancylobacter pratisalsi</name>
    <dbReference type="NCBI Taxonomy" id="1745854"/>
    <lineage>
        <taxon>Bacteria</taxon>
        <taxon>Pseudomonadati</taxon>
        <taxon>Pseudomonadota</taxon>
        <taxon>Alphaproteobacteria</taxon>
        <taxon>Hyphomicrobiales</taxon>
        <taxon>Xanthobacteraceae</taxon>
        <taxon>Ancylobacter</taxon>
    </lineage>
</organism>
<keyword evidence="5" id="KW-1185">Reference proteome</keyword>
<dbReference type="Gene3D" id="3.30.2180.10">
    <property type="entry name" value="ATP12-like"/>
    <property type="match status" value="1"/>
</dbReference>
<name>A0A6P1YPZ2_9HYPH</name>
<evidence type="ECO:0000256" key="2">
    <source>
        <dbReference type="ARBA" id="ARBA00022946"/>
    </source>
</evidence>
<dbReference type="GO" id="GO:0043461">
    <property type="term" value="P:proton-transporting ATP synthase complex assembly"/>
    <property type="evidence" value="ECO:0007669"/>
    <property type="project" value="InterPro"/>
</dbReference>
<dbReference type="Proteomes" id="UP000464751">
    <property type="component" value="Chromosome"/>
</dbReference>
<reference evidence="4 5" key="1">
    <citation type="submission" date="2020-02" db="EMBL/GenBank/DDBJ databases">
        <authorList>
            <person name="Li G."/>
        </authorList>
    </citation>
    <scope>NUCLEOTIDE SEQUENCE [LARGE SCALE GENOMIC DNA]</scope>
    <source>
        <strain evidence="4 5">DSM 102029</strain>
    </source>
</reference>
<dbReference type="Gene3D" id="1.10.3580.10">
    <property type="entry name" value="ATP12 ATPase"/>
    <property type="match status" value="1"/>
</dbReference>
<dbReference type="AlphaFoldDB" id="A0A6P1YPZ2"/>
<keyword evidence="3" id="KW-0143">Chaperone</keyword>
<keyword evidence="2" id="KW-0809">Transit peptide</keyword>
<dbReference type="InterPro" id="IPR042272">
    <property type="entry name" value="ATP12_ATP_synth-F1-assembly_N"/>
</dbReference>
<dbReference type="RefSeq" id="WP_163076599.1">
    <property type="nucleotide sequence ID" value="NZ_CP048630.1"/>
</dbReference>
<evidence type="ECO:0000256" key="1">
    <source>
        <dbReference type="ARBA" id="ARBA00008231"/>
    </source>
</evidence>
<sequence length="248" mass="27431">MNADDAPAGSGLPKVRPLPKRFYSQAGVADAGEGLFRVELDGRPVRTPGRRLLAVPSRRLAEALAGEWAEQGEQIDPMTMPLTRLANSALDGVEDAREAVAAEIVRYAASDLLCYRADSPRRLVERQAEHWDPLLGWARETLGATFILSEGIRFVSQPERSLDAIRRSLPDDSLRLAALNLMTTLSGSAVIALAVWHRRLTPEAAWHTAHLDELTQEEAWGADAEAMLRRDSRYRDFRGASECLLHLT</sequence>
<dbReference type="InterPro" id="IPR023335">
    <property type="entry name" value="ATP12_ortho_dom_sf"/>
</dbReference>
<dbReference type="KEGG" id="apra:G3A50_18395"/>
<accession>A0A6P1YPZ2</accession>
<dbReference type="Pfam" id="PF07542">
    <property type="entry name" value="ATP12"/>
    <property type="match status" value="1"/>
</dbReference>